<evidence type="ECO:0000259" key="5">
    <source>
        <dbReference type="Pfam" id="PF02570"/>
    </source>
</evidence>
<evidence type="ECO:0000313" key="6">
    <source>
        <dbReference type="EMBL" id="MFI1713734.1"/>
    </source>
</evidence>
<evidence type="ECO:0000256" key="1">
    <source>
        <dbReference type="ARBA" id="ARBA00004953"/>
    </source>
</evidence>
<organism evidence="6 7">
    <name type="scientific">Streptomyces litmocidini</name>
    <dbReference type="NCBI Taxonomy" id="67318"/>
    <lineage>
        <taxon>Bacteria</taxon>
        <taxon>Bacillati</taxon>
        <taxon>Actinomycetota</taxon>
        <taxon>Actinomycetes</taxon>
        <taxon>Kitasatosporales</taxon>
        <taxon>Streptomycetaceae</taxon>
        <taxon>Streptomyces</taxon>
    </lineage>
</organism>
<dbReference type="EMBL" id="JBIRUI010000003">
    <property type="protein sequence ID" value="MFI1713734.1"/>
    <property type="molecule type" value="Genomic_DNA"/>
</dbReference>
<dbReference type="InterPro" id="IPR003722">
    <property type="entry name" value="Cbl_synth_CobH/CbiC"/>
</dbReference>
<name>A0ABW7U5J7_9ACTN</name>
<gene>
    <name evidence="6" type="ORF">ACH407_09185</name>
</gene>
<dbReference type="Pfam" id="PF02570">
    <property type="entry name" value="CbiC"/>
    <property type="match status" value="1"/>
</dbReference>
<dbReference type="SUPFAM" id="SSF63965">
    <property type="entry name" value="Precorrin-8X methylmutase CbiC/CobH"/>
    <property type="match status" value="1"/>
</dbReference>
<reference evidence="6 7" key="1">
    <citation type="submission" date="2024-10" db="EMBL/GenBank/DDBJ databases">
        <title>The Natural Products Discovery Center: Release of the First 8490 Sequenced Strains for Exploring Actinobacteria Biosynthetic Diversity.</title>
        <authorList>
            <person name="Kalkreuter E."/>
            <person name="Kautsar S.A."/>
            <person name="Yang D."/>
            <person name="Bader C.D."/>
            <person name="Teijaro C.N."/>
            <person name="Fluegel L."/>
            <person name="Davis C.M."/>
            <person name="Simpson J.R."/>
            <person name="Lauterbach L."/>
            <person name="Steele A.D."/>
            <person name="Gui C."/>
            <person name="Meng S."/>
            <person name="Li G."/>
            <person name="Viehrig K."/>
            <person name="Ye F."/>
            <person name="Su P."/>
            <person name="Kiefer A.F."/>
            <person name="Nichols A."/>
            <person name="Cepeda A.J."/>
            <person name="Yan W."/>
            <person name="Fan B."/>
            <person name="Jiang Y."/>
            <person name="Adhikari A."/>
            <person name="Zheng C.-J."/>
            <person name="Schuster L."/>
            <person name="Cowan T.M."/>
            <person name="Smanski M.J."/>
            <person name="Chevrette M.G."/>
            <person name="De Carvalho L.P.S."/>
            <person name="Shen B."/>
        </authorList>
    </citation>
    <scope>NUCLEOTIDE SEQUENCE [LARGE SCALE GENOMIC DNA]</scope>
    <source>
        <strain evidence="6 7">NPDC020602</strain>
    </source>
</reference>
<comment type="pathway">
    <text evidence="1">Cofactor biosynthesis; adenosylcobalamin biosynthesis.</text>
</comment>
<dbReference type="PANTHER" id="PTHR43588:SF1">
    <property type="entry name" value="COBALT-PRECORRIN-8 METHYLMUTASE"/>
    <property type="match status" value="1"/>
</dbReference>
<sequence length="220" mass="22997">MSESNRMFDYEKDGTEIYRRSFATIRAEADLAGLPADVAQVAVRMIHACGMTDLVQDIAYSPQVVANARAALRDGAPILCDAQMVASGVTRKRLPADNEVLCALSDPAVPGLAAELGTTRSAAALELWRDRLEGSVVAIGNAPTALFHLLEMIAKGAGKPAAVLGIPVGFIGAAESKDALAENTLGLDYLVVRGRRGGSAMTAAAINALAHEAEIQEIQA</sequence>
<evidence type="ECO:0000256" key="4">
    <source>
        <dbReference type="ARBA" id="ARBA00023235"/>
    </source>
</evidence>
<protein>
    <submittedName>
        <fullName evidence="6">Precorrin-8X methylmutase</fullName>
        <ecNumber evidence="6">5.4.99.61</ecNumber>
    </submittedName>
</protein>
<dbReference type="InterPro" id="IPR036588">
    <property type="entry name" value="CobH/CbiC_sf"/>
</dbReference>
<comment type="caution">
    <text evidence="6">The sequence shown here is derived from an EMBL/GenBank/DDBJ whole genome shotgun (WGS) entry which is preliminary data.</text>
</comment>
<evidence type="ECO:0000256" key="3">
    <source>
        <dbReference type="ARBA" id="ARBA00022573"/>
    </source>
</evidence>
<keyword evidence="7" id="KW-1185">Reference proteome</keyword>
<feature type="domain" description="Cobalamin biosynthesis precorrin-8X methylmutase CobH/CbiC" evidence="5">
    <location>
        <begin position="16"/>
        <end position="211"/>
    </location>
</feature>
<comment type="similarity">
    <text evidence="2">Belongs to the CobH/CbiC family.</text>
</comment>
<keyword evidence="4 6" id="KW-0413">Isomerase</keyword>
<dbReference type="EC" id="5.4.99.61" evidence="6"/>
<dbReference type="RefSeq" id="WP_398708118.1">
    <property type="nucleotide sequence ID" value="NZ_JBEYXG010000001.1"/>
</dbReference>
<dbReference type="Proteomes" id="UP001611339">
    <property type="component" value="Unassembled WGS sequence"/>
</dbReference>
<keyword evidence="3" id="KW-0169">Cobalamin biosynthesis</keyword>
<dbReference type="GO" id="GO:0016993">
    <property type="term" value="F:precorrin-8X methylmutase activity"/>
    <property type="evidence" value="ECO:0007669"/>
    <property type="project" value="UniProtKB-EC"/>
</dbReference>
<accession>A0ABW7U5J7</accession>
<dbReference type="NCBIfam" id="NF006136">
    <property type="entry name" value="PRK08285.1"/>
    <property type="match status" value="1"/>
</dbReference>
<dbReference type="Gene3D" id="3.40.50.10230">
    <property type="entry name" value="Cobalamin biosynthesis CobH/CbiC, precorrin-8X methylmutase"/>
    <property type="match status" value="1"/>
</dbReference>
<proteinExistence type="inferred from homology"/>
<evidence type="ECO:0000256" key="2">
    <source>
        <dbReference type="ARBA" id="ARBA00009774"/>
    </source>
</evidence>
<evidence type="ECO:0000313" key="7">
    <source>
        <dbReference type="Proteomes" id="UP001611339"/>
    </source>
</evidence>
<dbReference type="PANTHER" id="PTHR43588">
    <property type="entry name" value="COBALT-PRECORRIN-8 METHYLMUTASE"/>
    <property type="match status" value="1"/>
</dbReference>